<evidence type="ECO:0000256" key="3">
    <source>
        <dbReference type="ARBA" id="ARBA00022840"/>
    </source>
</evidence>
<protein>
    <submittedName>
        <fullName evidence="8">Glutamine synthetase family protein</fullName>
        <ecNumber evidence="8">6.3.1.-</ecNumber>
    </submittedName>
</protein>
<dbReference type="SUPFAM" id="SSF54368">
    <property type="entry name" value="Glutamine synthetase, N-terminal domain"/>
    <property type="match status" value="1"/>
</dbReference>
<feature type="domain" description="GS beta-grasp" evidence="6">
    <location>
        <begin position="17"/>
        <end position="108"/>
    </location>
</feature>
<dbReference type="PANTHER" id="PTHR43785">
    <property type="entry name" value="GAMMA-GLUTAMYLPUTRESCINE SYNTHETASE"/>
    <property type="match status" value="1"/>
</dbReference>
<proteinExistence type="inferred from homology"/>
<organism evidence="8 9">
    <name type="scientific">Vogesella oryzagri</name>
    <dbReference type="NCBI Taxonomy" id="3160864"/>
    <lineage>
        <taxon>Bacteria</taxon>
        <taxon>Pseudomonadati</taxon>
        <taxon>Pseudomonadota</taxon>
        <taxon>Betaproteobacteria</taxon>
        <taxon>Neisseriales</taxon>
        <taxon>Chromobacteriaceae</taxon>
        <taxon>Vogesella</taxon>
    </lineage>
</organism>
<keyword evidence="9" id="KW-1185">Reference proteome</keyword>
<dbReference type="InterPro" id="IPR036651">
    <property type="entry name" value="Gln_synt_N_sf"/>
</dbReference>
<dbReference type="Gene3D" id="3.30.590.10">
    <property type="entry name" value="Glutamine synthetase/guanido kinase, catalytic domain"/>
    <property type="match status" value="1"/>
</dbReference>
<comment type="similarity">
    <text evidence="4 5">Belongs to the glutamine synthetase family.</text>
</comment>
<gene>
    <name evidence="8" type="ORF">ABNW52_10945</name>
</gene>
<name>A0ABV1M550_9NEIS</name>
<evidence type="ECO:0000256" key="4">
    <source>
        <dbReference type="PROSITE-ProRule" id="PRU01330"/>
    </source>
</evidence>
<dbReference type="Gene3D" id="3.10.20.70">
    <property type="entry name" value="Glutamine synthetase, N-terminal domain"/>
    <property type="match status" value="1"/>
</dbReference>
<evidence type="ECO:0000259" key="6">
    <source>
        <dbReference type="PROSITE" id="PS51986"/>
    </source>
</evidence>
<reference evidence="8" key="1">
    <citation type="submission" date="2024-06" db="EMBL/GenBank/DDBJ databases">
        <title>Genome sequence of Vogesella sp. MAHUQ-64.</title>
        <authorList>
            <person name="Huq M.A."/>
        </authorList>
    </citation>
    <scope>NUCLEOTIDE SEQUENCE</scope>
    <source>
        <strain evidence="8">MAHUQ-64</strain>
    </source>
</reference>
<evidence type="ECO:0000259" key="7">
    <source>
        <dbReference type="PROSITE" id="PS51987"/>
    </source>
</evidence>
<accession>A0ABV1M550</accession>
<dbReference type="Proteomes" id="UP001433638">
    <property type="component" value="Unassembled WGS sequence"/>
</dbReference>
<dbReference type="RefSeq" id="WP_349587517.1">
    <property type="nucleotide sequence ID" value="NZ_JBEFLD010000005.1"/>
</dbReference>
<evidence type="ECO:0000256" key="5">
    <source>
        <dbReference type="RuleBase" id="RU000384"/>
    </source>
</evidence>
<dbReference type="EC" id="6.3.1.-" evidence="8"/>
<dbReference type="InterPro" id="IPR008146">
    <property type="entry name" value="Gln_synth_cat_dom"/>
</dbReference>
<dbReference type="PANTHER" id="PTHR43785:SF3">
    <property type="entry name" value="GS CATALYTIC DOMAIN-CONTAINING PROTEIN"/>
    <property type="match status" value="1"/>
</dbReference>
<sequence length="451" mass="48915">MQHPVPSAEQAQWLTASGVRDVELAFADVTGFARGKTLPSGAFIAGQQLRIARAVAIQSCIGEFPDYRFYGENDPDVLLLPDMATLRPVPWADTPRALVLCDNIDHDGSLSPLAPRSALKNVLARYAARGWAPVVAPELEFYLFAPDADADAPFQNPALRGGRRERGFDSFSFSTLNDHEAFFDDIYRGCELLGIHTDTWVHEMGPSQFEINLKHGDALALADQTFLFKTLLKETGLRHGLRVVCMAKPLAGQPGSSMHIHQSVVDGNGRNVFSQVNGEASHAFQHYIAGLQRYLPQLMPLYCPSPNSFRRFVKGLAAPVNLSWGIDNRSVGLRVPVSGAEARRVENRLPGCDANPYLALAASLGAGLLGVEEELQPTAAAEGNVFNQQLDAPELPATLEAALAAMQQGAGCRKLFGDAFSAAYAAVKEVELASFQGEISAWERRYLATLA</sequence>
<keyword evidence="3" id="KW-0067">ATP-binding</keyword>
<evidence type="ECO:0000313" key="8">
    <source>
        <dbReference type="EMBL" id="MEQ6291126.1"/>
    </source>
</evidence>
<evidence type="ECO:0000313" key="9">
    <source>
        <dbReference type="Proteomes" id="UP001433638"/>
    </source>
</evidence>
<dbReference type="Pfam" id="PF00120">
    <property type="entry name" value="Gln-synt_C"/>
    <property type="match status" value="1"/>
</dbReference>
<comment type="caution">
    <text evidence="8">The sequence shown here is derived from an EMBL/GenBank/DDBJ whole genome shotgun (WGS) entry which is preliminary data.</text>
</comment>
<dbReference type="PROSITE" id="PS51986">
    <property type="entry name" value="GS_BETA_GRASP"/>
    <property type="match status" value="1"/>
</dbReference>
<dbReference type="GO" id="GO:0016874">
    <property type="term" value="F:ligase activity"/>
    <property type="evidence" value="ECO:0007669"/>
    <property type="project" value="UniProtKB-KW"/>
</dbReference>
<feature type="domain" description="GS catalytic" evidence="7">
    <location>
        <begin position="115"/>
        <end position="451"/>
    </location>
</feature>
<evidence type="ECO:0000256" key="2">
    <source>
        <dbReference type="ARBA" id="ARBA00022741"/>
    </source>
</evidence>
<keyword evidence="2" id="KW-0547">Nucleotide-binding</keyword>
<dbReference type="SMART" id="SM01230">
    <property type="entry name" value="Gln-synt_C"/>
    <property type="match status" value="1"/>
</dbReference>
<dbReference type="EMBL" id="JBEFLD010000005">
    <property type="protein sequence ID" value="MEQ6291126.1"/>
    <property type="molecule type" value="Genomic_DNA"/>
</dbReference>
<evidence type="ECO:0000256" key="1">
    <source>
        <dbReference type="ARBA" id="ARBA00022598"/>
    </source>
</evidence>
<dbReference type="InterPro" id="IPR014746">
    <property type="entry name" value="Gln_synth/guanido_kin_cat_dom"/>
</dbReference>
<dbReference type="SUPFAM" id="SSF55931">
    <property type="entry name" value="Glutamine synthetase/guanido kinase"/>
    <property type="match status" value="1"/>
</dbReference>
<dbReference type="PROSITE" id="PS51987">
    <property type="entry name" value="GS_CATALYTIC"/>
    <property type="match status" value="1"/>
</dbReference>
<keyword evidence="1 8" id="KW-0436">Ligase</keyword>
<dbReference type="InterPro" id="IPR008147">
    <property type="entry name" value="Gln_synt_N"/>
</dbReference>